<proteinExistence type="inferred from homology"/>
<name>A0A7Y9K1B9_9SPHN</name>
<gene>
    <name evidence="4" type="ORF">HD841_000528</name>
</gene>
<dbReference type="Pfam" id="PF00166">
    <property type="entry name" value="Cpn10"/>
    <property type="match status" value="1"/>
</dbReference>
<comment type="caution">
    <text evidence="4">The sequence shown here is derived from an EMBL/GenBank/DDBJ whole genome shotgun (WGS) entry which is preliminary data.</text>
</comment>
<dbReference type="PANTHER" id="PTHR10772">
    <property type="entry name" value="10 KDA HEAT SHOCK PROTEIN"/>
    <property type="match status" value="1"/>
</dbReference>
<protein>
    <recommendedName>
        <fullName evidence="3">10 kDa chaperonin</fullName>
    </recommendedName>
</protein>
<dbReference type="InterPro" id="IPR037124">
    <property type="entry name" value="Chaperonin_GroES_sf"/>
</dbReference>
<evidence type="ECO:0000313" key="4">
    <source>
        <dbReference type="EMBL" id="NYD88759.1"/>
    </source>
</evidence>
<keyword evidence="5" id="KW-1185">Reference proteome</keyword>
<dbReference type="AlphaFoldDB" id="A0A7Y9K1B9"/>
<dbReference type="Gene3D" id="2.30.33.40">
    <property type="entry name" value="GroES chaperonin"/>
    <property type="match status" value="1"/>
</dbReference>
<evidence type="ECO:0000313" key="5">
    <source>
        <dbReference type="Proteomes" id="UP000517753"/>
    </source>
</evidence>
<dbReference type="GO" id="GO:0046872">
    <property type="term" value="F:metal ion binding"/>
    <property type="evidence" value="ECO:0007669"/>
    <property type="project" value="TreeGrafter"/>
</dbReference>
<dbReference type="EMBL" id="JACCBY010000001">
    <property type="protein sequence ID" value="NYD88759.1"/>
    <property type="molecule type" value="Genomic_DNA"/>
</dbReference>
<comment type="function">
    <text evidence="3">Together with the chaperonin GroEL, plays an essential role in assisting protein folding. The GroEL-GroES system forms a nano-cage that allows encapsulation of the non-native substrate proteins and provides a physical environment optimized to promote and accelerate protein folding. GroES binds to the apical surface of the GroEL ring, thereby capping the opening of the GroEL channel.</text>
</comment>
<dbReference type="Proteomes" id="UP000517753">
    <property type="component" value="Unassembled WGS sequence"/>
</dbReference>
<dbReference type="GO" id="GO:0051087">
    <property type="term" value="F:protein-folding chaperone binding"/>
    <property type="evidence" value="ECO:0007669"/>
    <property type="project" value="TreeGrafter"/>
</dbReference>
<dbReference type="PANTHER" id="PTHR10772:SF58">
    <property type="entry name" value="CO-CHAPERONIN GROES"/>
    <property type="match status" value="1"/>
</dbReference>
<evidence type="ECO:0000256" key="3">
    <source>
        <dbReference type="RuleBase" id="RU000535"/>
    </source>
</evidence>
<dbReference type="PRINTS" id="PR00297">
    <property type="entry name" value="CHAPERONIN10"/>
</dbReference>
<reference evidence="4 5" key="1">
    <citation type="submission" date="2020-08" db="EMBL/GenBank/DDBJ databases">
        <title>The Agave Microbiome: Exploring the role of microbial communities in plant adaptations to desert environments.</title>
        <authorList>
            <person name="Partida-Martinez L.P."/>
        </authorList>
    </citation>
    <scope>NUCLEOTIDE SEQUENCE [LARGE SCALE GENOMIC DNA]</scope>
    <source>
        <strain evidence="4 5">AS2.3</strain>
    </source>
</reference>
<keyword evidence="2 3" id="KW-0143">Chaperone</keyword>
<dbReference type="RefSeq" id="WP_179507318.1">
    <property type="nucleotide sequence ID" value="NZ_JACCBY010000001.1"/>
</dbReference>
<organism evidence="4 5">
    <name type="scientific">Sphingomonas melonis</name>
    <dbReference type="NCBI Taxonomy" id="152682"/>
    <lineage>
        <taxon>Bacteria</taxon>
        <taxon>Pseudomonadati</taxon>
        <taxon>Pseudomonadota</taxon>
        <taxon>Alphaproteobacteria</taxon>
        <taxon>Sphingomonadales</taxon>
        <taxon>Sphingomonadaceae</taxon>
        <taxon>Sphingomonas</taxon>
    </lineage>
</organism>
<dbReference type="GO" id="GO:0044183">
    <property type="term" value="F:protein folding chaperone"/>
    <property type="evidence" value="ECO:0007669"/>
    <property type="project" value="InterPro"/>
</dbReference>
<evidence type="ECO:0000256" key="1">
    <source>
        <dbReference type="ARBA" id="ARBA00006975"/>
    </source>
</evidence>
<sequence length="114" mass="12404">MGTIPSLNDCRPGIKPVEYYVLIAPETTEERTAGGIYIPQAKRETDEIATQRGRIVAQSPLAWGFADGDAHRGKVGDVVLFGRYAGSLIEGVDGKTYRLCRDKDVAGIYEENAS</sequence>
<dbReference type="GO" id="GO:0005524">
    <property type="term" value="F:ATP binding"/>
    <property type="evidence" value="ECO:0007669"/>
    <property type="project" value="InterPro"/>
</dbReference>
<dbReference type="GO" id="GO:0051082">
    <property type="term" value="F:unfolded protein binding"/>
    <property type="evidence" value="ECO:0007669"/>
    <property type="project" value="TreeGrafter"/>
</dbReference>
<dbReference type="InterPro" id="IPR011032">
    <property type="entry name" value="GroES-like_sf"/>
</dbReference>
<comment type="similarity">
    <text evidence="1 3">Belongs to the GroES chaperonin family.</text>
</comment>
<evidence type="ECO:0000256" key="2">
    <source>
        <dbReference type="ARBA" id="ARBA00023186"/>
    </source>
</evidence>
<comment type="subunit">
    <text evidence="3">Heptamer of 7 subunits arranged in a ring.</text>
</comment>
<accession>A0A7Y9K1B9</accession>
<dbReference type="CDD" id="cd00320">
    <property type="entry name" value="cpn10"/>
    <property type="match status" value="1"/>
</dbReference>
<dbReference type="SUPFAM" id="SSF50129">
    <property type="entry name" value="GroES-like"/>
    <property type="match status" value="1"/>
</dbReference>
<dbReference type="InterPro" id="IPR020818">
    <property type="entry name" value="Chaperonin_GroES"/>
</dbReference>
<dbReference type="SMART" id="SM00883">
    <property type="entry name" value="Cpn10"/>
    <property type="match status" value="1"/>
</dbReference>